<keyword evidence="3" id="KW-0460">Magnesium</keyword>
<protein>
    <submittedName>
        <fullName evidence="5">Mandelate racemase/muconate lactonizing enzyme family protein</fullName>
    </submittedName>
</protein>
<reference evidence="5 6" key="1">
    <citation type="submission" date="2019-04" db="EMBL/GenBank/DDBJ databases">
        <title>Bacillus sediminilitoris sp. nov., isolated from a tidal flat sediment on the East China Sea.</title>
        <authorList>
            <person name="Wei Y."/>
            <person name="Mao H."/>
            <person name="Fang J."/>
        </authorList>
    </citation>
    <scope>NUCLEOTIDE SEQUENCE [LARGE SCALE GENOMIC DNA]</scope>
    <source>
        <strain evidence="5 6">DSL-17</strain>
    </source>
</reference>
<organism evidence="5 6">
    <name type="scientific">Metabacillus sediminilitoris</name>
    <dbReference type="NCBI Taxonomy" id="2567941"/>
    <lineage>
        <taxon>Bacteria</taxon>
        <taxon>Bacillati</taxon>
        <taxon>Bacillota</taxon>
        <taxon>Bacilli</taxon>
        <taxon>Bacillales</taxon>
        <taxon>Bacillaceae</taxon>
        <taxon>Metabacillus</taxon>
    </lineage>
</organism>
<dbReference type="Proteomes" id="UP000310334">
    <property type="component" value="Unassembled WGS sequence"/>
</dbReference>
<gene>
    <name evidence="5" type="ORF">E6W99_18045</name>
</gene>
<dbReference type="SFLD" id="SFLDS00001">
    <property type="entry name" value="Enolase"/>
    <property type="match status" value="1"/>
</dbReference>
<proteinExistence type="predicted"/>
<dbReference type="Gene3D" id="3.30.390.10">
    <property type="entry name" value="Enolase-like, N-terminal domain"/>
    <property type="match status" value="1"/>
</dbReference>
<comment type="caution">
    <text evidence="5">The sequence shown here is derived from an EMBL/GenBank/DDBJ whole genome shotgun (WGS) entry which is preliminary data.</text>
</comment>
<dbReference type="OrthoDB" id="9775391at2"/>
<dbReference type="Pfam" id="PF02746">
    <property type="entry name" value="MR_MLE_N"/>
    <property type="match status" value="1"/>
</dbReference>
<dbReference type="SUPFAM" id="SSF54826">
    <property type="entry name" value="Enolase N-terminal domain-like"/>
    <property type="match status" value="1"/>
</dbReference>
<evidence type="ECO:0000256" key="1">
    <source>
        <dbReference type="ARBA" id="ARBA00001946"/>
    </source>
</evidence>
<dbReference type="InterPro" id="IPR029017">
    <property type="entry name" value="Enolase-like_N"/>
</dbReference>
<dbReference type="InterPro" id="IPR036849">
    <property type="entry name" value="Enolase-like_C_sf"/>
</dbReference>
<evidence type="ECO:0000313" key="6">
    <source>
        <dbReference type="Proteomes" id="UP000310334"/>
    </source>
</evidence>
<dbReference type="InterPro" id="IPR013341">
    <property type="entry name" value="Mandelate_racemase_N_dom"/>
</dbReference>
<dbReference type="Gene3D" id="3.20.20.120">
    <property type="entry name" value="Enolase-like C-terminal domain"/>
    <property type="match status" value="1"/>
</dbReference>
<accession>A0A4S4BTJ4</accession>
<dbReference type="CDD" id="cd03316">
    <property type="entry name" value="MR_like"/>
    <property type="match status" value="1"/>
</dbReference>
<dbReference type="InterPro" id="IPR013342">
    <property type="entry name" value="Mandelate_racemase_C"/>
</dbReference>
<dbReference type="PANTHER" id="PTHR13794">
    <property type="entry name" value="ENOLASE SUPERFAMILY, MANDELATE RACEMASE"/>
    <property type="match status" value="1"/>
</dbReference>
<dbReference type="InterPro" id="IPR029065">
    <property type="entry name" value="Enolase_C-like"/>
</dbReference>
<dbReference type="PANTHER" id="PTHR13794:SF58">
    <property type="entry name" value="MITOCHONDRIAL ENOLASE SUPERFAMILY MEMBER 1"/>
    <property type="match status" value="1"/>
</dbReference>
<dbReference type="RefSeq" id="WP_136356410.1">
    <property type="nucleotide sequence ID" value="NZ_CP046266.1"/>
</dbReference>
<dbReference type="GO" id="GO:0016052">
    <property type="term" value="P:carbohydrate catabolic process"/>
    <property type="evidence" value="ECO:0007669"/>
    <property type="project" value="TreeGrafter"/>
</dbReference>
<name>A0A4S4BTJ4_9BACI</name>
<evidence type="ECO:0000256" key="2">
    <source>
        <dbReference type="ARBA" id="ARBA00022723"/>
    </source>
</evidence>
<dbReference type="AlphaFoldDB" id="A0A4S4BTJ4"/>
<dbReference type="SUPFAM" id="SSF51604">
    <property type="entry name" value="Enolase C-terminal domain-like"/>
    <property type="match status" value="1"/>
</dbReference>
<keyword evidence="6" id="KW-1185">Reference proteome</keyword>
<dbReference type="SMART" id="SM00922">
    <property type="entry name" value="MR_MLE"/>
    <property type="match status" value="1"/>
</dbReference>
<dbReference type="InterPro" id="IPR046945">
    <property type="entry name" value="RHMD-like"/>
</dbReference>
<comment type="cofactor">
    <cofactor evidence="1">
        <name>Mg(2+)</name>
        <dbReference type="ChEBI" id="CHEBI:18420"/>
    </cofactor>
</comment>
<sequence length="371" mass="42332">MKIQKIETYPLFYKLSQPYGDANGYKYYRSCYLIRIITESGVHGWGECVDWLPTLDIGFKERIIPFLIGKKVTDRLKLVGTVKKWHQRAASAVSMALTEIVAKYAHLSVCELWGGSFRSSIPVYASFQSYSDHSDWIRHSLRMTEESVLNGLGKIKVKIGGRVFREDLEHIEALQKTVGEKVGIILDANQSYDLATSRKWERCFSKSANFLWLEEPMPMDQVQDYQFLRSNLSIPVAGGENIKSTKQFIPLLTKKSIDIIQPDIMHENGIDDFFDTLKLARHFGIRVSPHSYDGVITRLYTLFCLANLKPWSKMGEDAIEPAEWDVMENPFSELLPVKPVNGKVCIPQGEGIGVEVNMDLIKKYLWDGSSY</sequence>
<dbReference type="EMBL" id="SSNT01000014">
    <property type="protein sequence ID" value="THF77617.1"/>
    <property type="molecule type" value="Genomic_DNA"/>
</dbReference>
<dbReference type="GO" id="GO:0016836">
    <property type="term" value="F:hydro-lyase activity"/>
    <property type="evidence" value="ECO:0007669"/>
    <property type="project" value="TreeGrafter"/>
</dbReference>
<evidence type="ECO:0000256" key="3">
    <source>
        <dbReference type="ARBA" id="ARBA00022842"/>
    </source>
</evidence>
<evidence type="ECO:0000259" key="4">
    <source>
        <dbReference type="SMART" id="SM00922"/>
    </source>
</evidence>
<feature type="domain" description="Mandelate racemase/muconate lactonizing enzyme C-terminal" evidence="4">
    <location>
        <begin position="137"/>
        <end position="235"/>
    </location>
</feature>
<dbReference type="SFLD" id="SFLDG00179">
    <property type="entry name" value="mandelate_racemase"/>
    <property type="match status" value="1"/>
</dbReference>
<evidence type="ECO:0000313" key="5">
    <source>
        <dbReference type="EMBL" id="THF77617.1"/>
    </source>
</evidence>
<dbReference type="Pfam" id="PF13378">
    <property type="entry name" value="MR_MLE_C"/>
    <property type="match status" value="1"/>
</dbReference>
<dbReference type="GO" id="GO:0000287">
    <property type="term" value="F:magnesium ion binding"/>
    <property type="evidence" value="ECO:0007669"/>
    <property type="project" value="TreeGrafter"/>
</dbReference>
<keyword evidence="2" id="KW-0479">Metal-binding</keyword>